<evidence type="ECO:0000313" key="13">
    <source>
        <dbReference type="Proteomes" id="UP001501094"/>
    </source>
</evidence>
<evidence type="ECO:0000256" key="8">
    <source>
        <dbReference type="RuleBase" id="RU003664"/>
    </source>
</evidence>
<dbReference type="Gene3D" id="3.40.1190.10">
    <property type="entry name" value="Mur-like, catalytic domain"/>
    <property type="match status" value="1"/>
</dbReference>
<evidence type="ECO:0000259" key="11">
    <source>
        <dbReference type="Pfam" id="PF08245"/>
    </source>
</evidence>
<evidence type="ECO:0000256" key="1">
    <source>
        <dbReference type="ARBA" id="ARBA00004496"/>
    </source>
</evidence>
<keyword evidence="7 8" id="KW-0573">Peptidoglycan synthesis</keyword>
<proteinExistence type="inferred from homology"/>
<dbReference type="SUPFAM" id="SSF53244">
    <property type="entry name" value="MurD-like peptide ligases, peptide-binding domain"/>
    <property type="match status" value="1"/>
</dbReference>
<dbReference type="Pfam" id="PF21799">
    <property type="entry name" value="MurD-like_N"/>
    <property type="match status" value="1"/>
</dbReference>
<evidence type="ECO:0000256" key="6">
    <source>
        <dbReference type="ARBA" id="ARBA00022840"/>
    </source>
</evidence>
<dbReference type="SUPFAM" id="SSF51984">
    <property type="entry name" value="MurCD N-terminal domain"/>
    <property type="match status" value="1"/>
</dbReference>
<dbReference type="SUPFAM" id="SSF53623">
    <property type="entry name" value="MurD-like peptide ligases, catalytic domain"/>
    <property type="match status" value="1"/>
</dbReference>
<name>A0ABP4ZV74_9MICO</name>
<keyword evidence="6 7" id="KW-0067">ATP-binding</keyword>
<comment type="subcellular location">
    <subcellularLocation>
        <location evidence="1 7 8">Cytoplasm</location>
    </subcellularLocation>
</comment>
<dbReference type="GO" id="GO:0016874">
    <property type="term" value="F:ligase activity"/>
    <property type="evidence" value="ECO:0007669"/>
    <property type="project" value="UniProtKB-KW"/>
</dbReference>
<organism evidence="12 13">
    <name type="scientific">Myceligenerans crystallogenes</name>
    <dbReference type="NCBI Taxonomy" id="316335"/>
    <lineage>
        <taxon>Bacteria</taxon>
        <taxon>Bacillati</taxon>
        <taxon>Actinomycetota</taxon>
        <taxon>Actinomycetes</taxon>
        <taxon>Micrococcales</taxon>
        <taxon>Promicromonosporaceae</taxon>
        <taxon>Myceligenerans</taxon>
    </lineage>
</organism>
<keyword evidence="4 7" id="KW-0436">Ligase</keyword>
<comment type="similarity">
    <text evidence="7">Belongs to the MurCDEF family.</text>
</comment>
<dbReference type="EMBL" id="BAAANL010000008">
    <property type="protein sequence ID" value="GAA1873136.1"/>
    <property type="molecule type" value="Genomic_DNA"/>
</dbReference>
<comment type="pathway">
    <text evidence="2 7 8">Cell wall biogenesis; peptidoglycan biosynthesis.</text>
</comment>
<comment type="catalytic activity">
    <reaction evidence="7 8">
        <text>UDP-N-acetyl-alpha-D-muramoyl-L-alanine + D-glutamate + ATP = UDP-N-acetyl-alpha-D-muramoyl-L-alanyl-D-glutamate + ADP + phosphate + H(+)</text>
        <dbReference type="Rhea" id="RHEA:16429"/>
        <dbReference type="ChEBI" id="CHEBI:15378"/>
        <dbReference type="ChEBI" id="CHEBI:29986"/>
        <dbReference type="ChEBI" id="CHEBI:30616"/>
        <dbReference type="ChEBI" id="CHEBI:43474"/>
        <dbReference type="ChEBI" id="CHEBI:83898"/>
        <dbReference type="ChEBI" id="CHEBI:83900"/>
        <dbReference type="ChEBI" id="CHEBI:456216"/>
        <dbReference type="EC" id="6.3.2.9"/>
    </reaction>
</comment>
<dbReference type="HAMAP" id="MF_00639">
    <property type="entry name" value="MurD"/>
    <property type="match status" value="1"/>
</dbReference>
<sequence length="510" mass="51668">MTDFGAAAPAPRGGASGAGVESPVPLAEARVVVAGYGVTGRAVAAALAGRAASVVTVDARADDADVRLAGDLSADDDAVAGLVHDADLVVASPGWAPSSPLLVAAERAGVPIWSEIELAWRLRADRASSPGDGAGRGPAPWLCVTGTNGKTTTVEMLDSILRAAGLRSAAVGNVGRPAIEAALDPELDVLAVELSSFQLHYTHTMSAQAAAVLNVAPDHLDWHGSLDAYAADKGRIYERAQVACVYNRADKRTEGLVREAEVIEGALAVGFAAGTPGPGDVGLVDDVLVDRAFHLPVGDRQRQKSAAELGTLADLEHLAGGGVPPAHVVTNALAAAALARAHGVPAAAVRDGLRAFTPGDHRIQRIADLDGVAYVNDSKATNAHAASASLAGFPHGTVVWIAGGLAKGAEFGELVAARADRLRAAVVIGADAAPITGALERHAAGVPVARVDPDDAATVMQRAVAAARDLAEPGDTVLLAPAGASMDQFTSYRHRGEAFAAAVRDLAASS</sequence>
<dbReference type="InterPro" id="IPR013221">
    <property type="entry name" value="Mur_ligase_cen"/>
</dbReference>
<comment type="function">
    <text evidence="7 8">Cell wall formation. Catalyzes the addition of glutamate to the nucleotide precursor UDP-N-acetylmuramoyl-L-alanine (UMA).</text>
</comment>
<gene>
    <name evidence="7 12" type="primary">murD</name>
    <name evidence="12" type="ORF">GCM10009751_35710</name>
</gene>
<dbReference type="EC" id="6.3.2.9" evidence="7 8"/>
<dbReference type="Gene3D" id="3.90.190.20">
    <property type="entry name" value="Mur ligase, C-terminal domain"/>
    <property type="match status" value="1"/>
</dbReference>
<dbReference type="InterPro" id="IPR005762">
    <property type="entry name" value="MurD"/>
</dbReference>
<protein>
    <recommendedName>
        <fullName evidence="7 8">UDP-N-acetylmuramoylalanine--D-glutamate ligase</fullName>
        <ecNumber evidence="7 8">6.3.2.9</ecNumber>
    </recommendedName>
    <alternativeName>
        <fullName evidence="7">D-glutamic acid-adding enzyme</fullName>
    </alternativeName>
    <alternativeName>
        <fullName evidence="7">UDP-N-acetylmuramoyl-L-alanyl-D-glutamate synthetase</fullName>
    </alternativeName>
</protein>
<feature type="compositionally biased region" description="Low complexity" evidence="9">
    <location>
        <begin position="1"/>
        <end position="13"/>
    </location>
</feature>
<evidence type="ECO:0000313" key="12">
    <source>
        <dbReference type="EMBL" id="GAA1873136.1"/>
    </source>
</evidence>
<evidence type="ECO:0000256" key="4">
    <source>
        <dbReference type="ARBA" id="ARBA00022598"/>
    </source>
</evidence>
<evidence type="ECO:0000256" key="3">
    <source>
        <dbReference type="ARBA" id="ARBA00022490"/>
    </source>
</evidence>
<keyword evidence="13" id="KW-1185">Reference proteome</keyword>
<feature type="binding site" evidence="7">
    <location>
        <begin position="146"/>
        <end position="152"/>
    </location>
    <ligand>
        <name>ATP</name>
        <dbReference type="ChEBI" id="CHEBI:30616"/>
    </ligand>
</feature>
<keyword evidence="7 8" id="KW-0133">Cell shape</keyword>
<dbReference type="NCBIfam" id="TIGR01087">
    <property type="entry name" value="murD"/>
    <property type="match status" value="1"/>
</dbReference>
<dbReference type="InterPro" id="IPR036565">
    <property type="entry name" value="Mur-like_cat_sf"/>
</dbReference>
<keyword evidence="5 7" id="KW-0547">Nucleotide-binding</keyword>
<feature type="domain" description="Mur ligase central" evidence="11">
    <location>
        <begin position="144"/>
        <end position="338"/>
    </location>
</feature>
<dbReference type="Gene3D" id="3.40.50.720">
    <property type="entry name" value="NAD(P)-binding Rossmann-like Domain"/>
    <property type="match status" value="1"/>
</dbReference>
<evidence type="ECO:0000259" key="10">
    <source>
        <dbReference type="Pfam" id="PF02875"/>
    </source>
</evidence>
<keyword evidence="7 8" id="KW-0961">Cell wall biogenesis/degradation</keyword>
<evidence type="ECO:0000256" key="5">
    <source>
        <dbReference type="ARBA" id="ARBA00022741"/>
    </source>
</evidence>
<evidence type="ECO:0000256" key="9">
    <source>
        <dbReference type="SAM" id="MobiDB-lite"/>
    </source>
</evidence>
<keyword evidence="7 8" id="KW-0131">Cell cycle</keyword>
<dbReference type="Proteomes" id="UP001501094">
    <property type="component" value="Unassembled WGS sequence"/>
</dbReference>
<keyword evidence="7 8" id="KW-0132">Cell division</keyword>
<dbReference type="InterPro" id="IPR004101">
    <property type="entry name" value="Mur_ligase_C"/>
</dbReference>
<reference evidence="13" key="1">
    <citation type="journal article" date="2019" name="Int. J. Syst. Evol. Microbiol.">
        <title>The Global Catalogue of Microorganisms (GCM) 10K type strain sequencing project: providing services to taxonomists for standard genome sequencing and annotation.</title>
        <authorList>
            <consortium name="The Broad Institute Genomics Platform"/>
            <consortium name="The Broad Institute Genome Sequencing Center for Infectious Disease"/>
            <person name="Wu L."/>
            <person name="Ma J."/>
        </authorList>
    </citation>
    <scope>NUCLEOTIDE SEQUENCE [LARGE SCALE GENOMIC DNA]</scope>
    <source>
        <strain evidence="13">JCM 14326</strain>
    </source>
</reference>
<dbReference type="PANTHER" id="PTHR43692">
    <property type="entry name" value="UDP-N-ACETYLMURAMOYLALANINE--D-GLUTAMATE LIGASE"/>
    <property type="match status" value="1"/>
</dbReference>
<dbReference type="Pfam" id="PF08245">
    <property type="entry name" value="Mur_ligase_M"/>
    <property type="match status" value="1"/>
</dbReference>
<dbReference type="InterPro" id="IPR036615">
    <property type="entry name" value="Mur_ligase_C_dom_sf"/>
</dbReference>
<dbReference type="Pfam" id="PF02875">
    <property type="entry name" value="Mur_ligase_C"/>
    <property type="match status" value="1"/>
</dbReference>
<feature type="region of interest" description="Disordered" evidence="9">
    <location>
        <begin position="1"/>
        <end position="21"/>
    </location>
</feature>
<feature type="domain" description="Mur ligase C-terminal" evidence="10">
    <location>
        <begin position="361"/>
        <end position="483"/>
    </location>
</feature>
<keyword evidence="3 7" id="KW-0963">Cytoplasm</keyword>
<evidence type="ECO:0000256" key="7">
    <source>
        <dbReference type="HAMAP-Rule" id="MF_00639"/>
    </source>
</evidence>
<comment type="caution">
    <text evidence="12">The sequence shown here is derived from an EMBL/GenBank/DDBJ whole genome shotgun (WGS) entry which is preliminary data.</text>
</comment>
<dbReference type="PANTHER" id="PTHR43692:SF1">
    <property type="entry name" value="UDP-N-ACETYLMURAMOYLALANINE--D-GLUTAMATE LIGASE"/>
    <property type="match status" value="1"/>
</dbReference>
<evidence type="ECO:0000256" key="2">
    <source>
        <dbReference type="ARBA" id="ARBA00004752"/>
    </source>
</evidence>
<accession>A0ABP4ZV74</accession>